<feature type="transmembrane region" description="Helical" evidence="5">
    <location>
        <begin position="140"/>
        <end position="160"/>
    </location>
</feature>
<accession>A0A238LL09</accession>
<dbReference type="EMBL" id="FXZK01000017">
    <property type="protein sequence ID" value="SMY10075.1"/>
    <property type="molecule type" value="Genomic_DNA"/>
</dbReference>
<comment type="subcellular location">
    <subcellularLocation>
        <location evidence="1">Membrane</location>
        <topology evidence="1">Multi-pass membrane protein</topology>
    </subcellularLocation>
</comment>
<dbReference type="RefSeq" id="WP_245820677.1">
    <property type="nucleotide sequence ID" value="NZ_FXZK01000017.1"/>
</dbReference>
<feature type="transmembrane region" description="Helical" evidence="5">
    <location>
        <begin position="194"/>
        <end position="216"/>
    </location>
</feature>
<evidence type="ECO:0000313" key="7">
    <source>
        <dbReference type="EMBL" id="SMY10075.1"/>
    </source>
</evidence>
<feature type="transmembrane region" description="Helical" evidence="5">
    <location>
        <begin position="6"/>
        <end position="25"/>
    </location>
</feature>
<feature type="domain" description="NnrU" evidence="6">
    <location>
        <begin position="6"/>
        <end position="220"/>
    </location>
</feature>
<evidence type="ECO:0000259" key="6">
    <source>
        <dbReference type="Pfam" id="PF07298"/>
    </source>
</evidence>
<dbReference type="AlphaFoldDB" id="A0A238LL09"/>
<evidence type="ECO:0000256" key="1">
    <source>
        <dbReference type="ARBA" id="ARBA00004141"/>
    </source>
</evidence>
<feature type="transmembrane region" description="Helical" evidence="5">
    <location>
        <begin position="75"/>
        <end position="92"/>
    </location>
</feature>
<gene>
    <name evidence="7" type="ORF">LOM8899_04250</name>
</gene>
<keyword evidence="4 5" id="KW-0472">Membrane</keyword>
<evidence type="ECO:0000313" key="8">
    <source>
        <dbReference type="Proteomes" id="UP000201613"/>
    </source>
</evidence>
<evidence type="ECO:0000256" key="2">
    <source>
        <dbReference type="ARBA" id="ARBA00022692"/>
    </source>
</evidence>
<name>A0A238LL09_9RHOB</name>
<proteinExistence type="predicted"/>
<organism evidence="7 8">
    <name type="scientific">Flavimaricola marinus</name>
    <dbReference type="NCBI Taxonomy" id="1819565"/>
    <lineage>
        <taxon>Bacteria</taxon>
        <taxon>Pseudomonadati</taxon>
        <taxon>Pseudomonadota</taxon>
        <taxon>Alphaproteobacteria</taxon>
        <taxon>Rhodobacterales</taxon>
        <taxon>Paracoccaceae</taxon>
        <taxon>Flavimaricola</taxon>
    </lineage>
</organism>
<dbReference type="Pfam" id="PF07298">
    <property type="entry name" value="NnrU"/>
    <property type="match status" value="1"/>
</dbReference>
<sequence>MGWLEFALAWVGFMVTHSLPLRAPVRPWLQARLGQRGFTIAYSVLSLAALVWLIGAAGRAPVVLLWNWTPWQAHVPLAAMLLVCVILALAIGRPNPFSFGGAHNDRFDPTHAGIVRMTRHPILLALSLWALAHIVPNGDLAHVLLFGFFAIFAAIGGRLVDRRRQRDMGVAWHRLHAEVTSSLGTARPTSWGAAIVRGIAGVAFYVGLIWVHPWLFGVSPLG</sequence>
<keyword evidence="2 5" id="KW-0812">Transmembrane</keyword>
<keyword evidence="8" id="KW-1185">Reference proteome</keyword>
<evidence type="ECO:0000256" key="4">
    <source>
        <dbReference type="ARBA" id="ARBA00023136"/>
    </source>
</evidence>
<keyword evidence="3 5" id="KW-1133">Transmembrane helix</keyword>
<dbReference type="GO" id="GO:0016020">
    <property type="term" value="C:membrane"/>
    <property type="evidence" value="ECO:0007669"/>
    <property type="project" value="UniProtKB-SubCell"/>
</dbReference>
<dbReference type="Proteomes" id="UP000201613">
    <property type="component" value="Unassembled WGS sequence"/>
</dbReference>
<feature type="transmembrane region" description="Helical" evidence="5">
    <location>
        <begin position="37"/>
        <end position="55"/>
    </location>
</feature>
<reference evidence="8" key="1">
    <citation type="submission" date="2017-05" db="EMBL/GenBank/DDBJ databases">
        <authorList>
            <person name="Rodrigo-Torres L."/>
            <person name="Arahal R. D."/>
            <person name="Lucena T."/>
        </authorList>
    </citation>
    <scope>NUCLEOTIDE SEQUENCE [LARGE SCALE GENOMIC DNA]</scope>
    <source>
        <strain evidence="8">CECT 8899</strain>
    </source>
</reference>
<feature type="transmembrane region" description="Helical" evidence="5">
    <location>
        <begin position="113"/>
        <end position="134"/>
    </location>
</feature>
<evidence type="ECO:0000256" key="5">
    <source>
        <dbReference type="SAM" id="Phobius"/>
    </source>
</evidence>
<evidence type="ECO:0000256" key="3">
    <source>
        <dbReference type="ARBA" id="ARBA00022989"/>
    </source>
</evidence>
<dbReference type="InterPro" id="IPR009915">
    <property type="entry name" value="NnrU_dom"/>
</dbReference>
<protein>
    <submittedName>
        <fullName evidence="7">NnrU protein</fullName>
    </submittedName>
</protein>